<keyword evidence="2 6" id="KW-0812">Transmembrane</keyword>
<organism evidence="7 8">
    <name type="scientific">Rhizoctonia solani</name>
    <dbReference type="NCBI Taxonomy" id="456999"/>
    <lineage>
        <taxon>Eukaryota</taxon>
        <taxon>Fungi</taxon>
        <taxon>Dikarya</taxon>
        <taxon>Basidiomycota</taxon>
        <taxon>Agaricomycotina</taxon>
        <taxon>Agaricomycetes</taxon>
        <taxon>Cantharellales</taxon>
        <taxon>Ceratobasidiaceae</taxon>
        <taxon>Rhizoctonia</taxon>
    </lineage>
</organism>
<feature type="transmembrane region" description="Helical" evidence="6">
    <location>
        <begin position="81"/>
        <end position="98"/>
    </location>
</feature>
<proteinExistence type="predicted"/>
<dbReference type="InterPro" id="IPR011701">
    <property type="entry name" value="MFS"/>
</dbReference>
<keyword evidence="3 6" id="KW-1133">Transmembrane helix</keyword>
<feature type="transmembrane region" description="Helical" evidence="6">
    <location>
        <begin position="41"/>
        <end position="69"/>
    </location>
</feature>
<feature type="transmembrane region" description="Helical" evidence="6">
    <location>
        <begin position="484"/>
        <end position="503"/>
    </location>
</feature>
<feature type="transmembrane region" description="Helical" evidence="6">
    <location>
        <begin position="105"/>
        <end position="123"/>
    </location>
</feature>
<evidence type="ECO:0000256" key="4">
    <source>
        <dbReference type="ARBA" id="ARBA00023136"/>
    </source>
</evidence>
<protein>
    <submittedName>
        <fullName evidence="7">Siderophore iron transporter ARN2</fullName>
    </submittedName>
</protein>
<feature type="transmembrane region" description="Helical" evidence="6">
    <location>
        <begin position="190"/>
        <end position="211"/>
    </location>
</feature>
<feature type="transmembrane region" description="Helical" evidence="6">
    <location>
        <begin position="163"/>
        <end position="184"/>
    </location>
</feature>
<feature type="transmembrane region" description="Helical" evidence="6">
    <location>
        <begin position="348"/>
        <end position="372"/>
    </location>
</feature>
<dbReference type="SUPFAM" id="SSF103473">
    <property type="entry name" value="MFS general substrate transporter"/>
    <property type="match status" value="1"/>
</dbReference>
<dbReference type="GO" id="GO:0022857">
    <property type="term" value="F:transmembrane transporter activity"/>
    <property type="evidence" value="ECO:0007669"/>
    <property type="project" value="InterPro"/>
</dbReference>
<evidence type="ECO:0000313" key="7">
    <source>
        <dbReference type="EMBL" id="CUA70842.1"/>
    </source>
</evidence>
<dbReference type="InterPro" id="IPR036259">
    <property type="entry name" value="MFS_trans_sf"/>
</dbReference>
<feature type="transmembrane region" description="Helical" evidence="6">
    <location>
        <begin position="413"/>
        <end position="434"/>
    </location>
</feature>
<sequence>MDSDHNLLPAPRDGPANAPRKVHGVALSHGVSQKLRRSQTYVLWAVFGATIFMNSLIQWSASIILRIYWEASPDYVTKLLKGNHLVYAFAPLVFGRLADAYSRPISLTVTLLLFVVGCIISAASPNTAAFAVGTIFGSIGMTGIVLLSVLVVGDHTTLKWRGVALACTYLPTLIVIWAGPALLVAVAWRWTYGIALIVVFILCAPALYLLLSATRSHHAANPSLSTLQPTRLKDVSSQMDLVGLLIFTLGFALTEYSSTTVLILRDRHLAEYSPGRIAMLVVGLLLIFPGFIIWELYYASFPLMPRRVVIRKAVLLAITVSFLFRLASEFTSGNIGTFIPWMWRAGDTGLFFAAASIAYYASAPLLGVGYYVTRRYKPFLIIGNVLFIVGCGLWLHAARHWDPEVDGVFTSKAYLFTTQALIGIGNIAVDMSVLIGSQAAVTHDDLAIVTALVFVWTRVAGSLGSSAAVAIALRFDSDRVKSTISLGLGLGLSILCLILSLFVPNFVLRDKHNAVETED</sequence>
<feature type="region of interest" description="Disordered" evidence="5">
    <location>
        <begin position="1"/>
        <end position="20"/>
    </location>
</feature>
<dbReference type="Proteomes" id="UP000044841">
    <property type="component" value="Unassembled WGS sequence"/>
</dbReference>
<dbReference type="EMBL" id="CYGV01001201">
    <property type="protein sequence ID" value="CUA70842.1"/>
    <property type="molecule type" value="Genomic_DNA"/>
</dbReference>
<evidence type="ECO:0000256" key="1">
    <source>
        <dbReference type="ARBA" id="ARBA00004141"/>
    </source>
</evidence>
<dbReference type="GO" id="GO:0005886">
    <property type="term" value="C:plasma membrane"/>
    <property type="evidence" value="ECO:0007669"/>
    <property type="project" value="TreeGrafter"/>
</dbReference>
<dbReference type="AlphaFoldDB" id="A0A0K6FXZ9"/>
<name>A0A0K6FXZ9_9AGAM</name>
<feature type="transmembrane region" description="Helical" evidence="6">
    <location>
        <begin position="379"/>
        <end position="401"/>
    </location>
</feature>
<feature type="transmembrane region" description="Helical" evidence="6">
    <location>
        <begin position="129"/>
        <end position="151"/>
    </location>
</feature>
<feature type="transmembrane region" description="Helical" evidence="6">
    <location>
        <begin position="309"/>
        <end position="328"/>
    </location>
</feature>
<comment type="subcellular location">
    <subcellularLocation>
        <location evidence="1">Membrane</location>
        <topology evidence="1">Multi-pass membrane protein</topology>
    </subcellularLocation>
</comment>
<evidence type="ECO:0000256" key="5">
    <source>
        <dbReference type="SAM" id="MobiDB-lite"/>
    </source>
</evidence>
<feature type="transmembrane region" description="Helical" evidence="6">
    <location>
        <begin position="276"/>
        <end position="297"/>
    </location>
</feature>
<accession>A0A0K6FXZ9</accession>
<dbReference type="Pfam" id="PF07690">
    <property type="entry name" value="MFS_1"/>
    <property type="match status" value="1"/>
</dbReference>
<evidence type="ECO:0000256" key="3">
    <source>
        <dbReference type="ARBA" id="ARBA00022989"/>
    </source>
</evidence>
<dbReference type="PANTHER" id="PTHR23501:SF58">
    <property type="entry name" value="LOW AFFINITY HEME TRANSPORTER STR3"/>
    <property type="match status" value="1"/>
</dbReference>
<dbReference type="Gene3D" id="1.20.1250.20">
    <property type="entry name" value="MFS general substrate transporter like domains"/>
    <property type="match status" value="1"/>
</dbReference>
<keyword evidence="8" id="KW-1185">Reference proteome</keyword>
<evidence type="ECO:0000256" key="6">
    <source>
        <dbReference type="SAM" id="Phobius"/>
    </source>
</evidence>
<reference evidence="7 8" key="1">
    <citation type="submission" date="2015-07" db="EMBL/GenBank/DDBJ databases">
        <authorList>
            <person name="Noorani M."/>
        </authorList>
    </citation>
    <scope>NUCLEOTIDE SEQUENCE [LARGE SCALE GENOMIC DNA]</scope>
    <source>
        <strain evidence="7">BBA 69670</strain>
    </source>
</reference>
<dbReference type="PANTHER" id="PTHR23501">
    <property type="entry name" value="MAJOR FACILITATOR SUPERFAMILY"/>
    <property type="match status" value="1"/>
</dbReference>
<gene>
    <name evidence="7" type="ORF">RSOLAG22IIIB_04324</name>
</gene>
<feature type="transmembrane region" description="Helical" evidence="6">
    <location>
        <begin position="446"/>
        <end position="472"/>
    </location>
</feature>
<evidence type="ECO:0000256" key="2">
    <source>
        <dbReference type="ARBA" id="ARBA00022692"/>
    </source>
</evidence>
<evidence type="ECO:0000313" key="8">
    <source>
        <dbReference type="Proteomes" id="UP000044841"/>
    </source>
</evidence>
<keyword evidence="4 6" id="KW-0472">Membrane</keyword>
<feature type="transmembrane region" description="Helical" evidence="6">
    <location>
        <begin position="241"/>
        <end position="264"/>
    </location>
</feature>